<evidence type="ECO:0000256" key="5">
    <source>
        <dbReference type="ARBA" id="ARBA00022989"/>
    </source>
</evidence>
<accession>A0A1I0IC34</accession>
<dbReference type="Gene3D" id="1.10.3720.10">
    <property type="entry name" value="MetI-like"/>
    <property type="match status" value="1"/>
</dbReference>
<dbReference type="PANTHER" id="PTHR43744">
    <property type="entry name" value="ABC TRANSPORTER PERMEASE PROTEIN MG189-RELATED-RELATED"/>
    <property type="match status" value="1"/>
</dbReference>
<name>A0A1I0IC34_9FIRM</name>
<evidence type="ECO:0000313" key="9">
    <source>
        <dbReference type="EMBL" id="SET94379.1"/>
    </source>
</evidence>
<dbReference type="STRING" id="460384.SAMN05216313_12094"/>
<evidence type="ECO:0000256" key="3">
    <source>
        <dbReference type="ARBA" id="ARBA00022475"/>
    </source>
</evidence>
<feature type="transmembrane region" description="Helical" evidence="7">
    <location>
        <begin position="12"/>
        <end position="35"/>
    </location>
</feature>
<feature type="transmembrane region" description="Helical" evidence="7">
    <location>
        <begin position="81"/>
        <end position="101"/>
    </location>
</feature>
<evidence type="ECO:0000256" key="6">
    <source>
        <dbReference type="ARBA" id="ARBA00023136"/>
    </source>
</evidence>
<comment type="subcellular location">
    <subcellularLocation>
        <location evidence="1 7">Cell membrane</location>
        <topology evidence="1 7">Multi-pass membrane protein</topology>
    </subcellularLocation>
</comment>
<dbReference type="RefSeq" id="WP_092366830.1">
    <property type="nucleotide sequence ID" value="NZ_CAJJSN010000002.1"/>
</dbReference>
<dbReference type="SUPFAM" id="SSF161098">
    <property type="entry name" value="MetI-like"/>
    <property type="match status" value="1"/>
</dbReference>
<evidence type="ECO:0000313" key="10">
    <source>
        <dbReference type="Proteomes" id="UP000198508"/>
    </source>
</evidence>
<evidence type="ECO:0000256" key="2">
    <source>
        <dbReference type="ARBA" id="ARBA00022448"/>
    </source>
</evidence>
<dbReference type="Pfam" id="PF00528">
    <property type="entry name" value="BPD_transp_1"/>
    <property type="match status" value="1"/>
</dbReference>
<dbReference type="PROSITE" id="PS50928">
    <property type="entry name" value="ABC_TM1"/>
    <property type="match status" value="1"/>
</dbReference>
<dbReference type="AlphaFoldDB" id="A0A1I0IC34"/>
<comment type="similarity">
    <text evidence="7">Belongs to the binding-protein-dependent transport system permease family.</text>
</comment>
<reference evidence="10" key="1">
    <citation type="submission" date="2016-10" db="EMBL/GenBank/DDBJ databases">
        <authorList>
            <person name="Varghese N."/>
            <person name="Submissions S."/>
        </authorList>
    </citation>
    <scope>NUCLEOTIDE SEQUENCE [LARGE SCALE GENOMIC DNA]</scope>
    <source>
        <strain evidence="10">NLAE-zl-G277</strain>
    </source>
</reference>
<protein>
    <submittedName>
        <fullName evidence="9">Carbohydrate ABC transporter membrane protein 2, CUT1 family</fullName>
    </submittedName>
</protein>
<feature type="transmembrane region" description="Helical" evidence="7">
    <location>
        <begin position="110"/>
        <end position="131"/>
    </location>
</feature>
<dbReference type="InterPro" id="IPR000515">
    <property type="entry name" value="MetI-like"/>
</dbReference>
<keyword evidence="6 7" id="KW-0472">Membrane</keyword>
<sequence length="283" mass="31950">MMDKASKAALIRHLILIVVGVVLIYPVVFMVFASFKDTNEIFTSTKLLPKLWHGENYTNGWKSGATGVVTFTNFFLNTFKLVIPVVAFTVVSCTLTAYGFARFDFPGKKILFPVLISTLMLPNTVIIIPRFMLFKNLGWLDSYLPFLVPALFAVYPFFIFMIIQFLRNVPSTLDESAKIDGCSSFQILIHILVPLLKPALFSAGLFQFLWTWNDFYNQFIFINSPKKFTLSLGLRLSIDASTEAVKWNEVMAMSVCSIIPLFILFFCAQKYFVDGIATSGIKG</sequence>
<dbReference type="GO" id="GO:0055085">
    <property type="term" value="P:transmembrane transport"/>
    <property type="evidence" value="ECO:0007669"/>
    <property type="project" value="InterPro"/>
</dbReference>
<evidence type="ECO:0000256" key="1">
    <source>
        <dbReference type="ARBA" id="ARBA00004651"/>
    </source>
</evidence>
<organism evidence="9 10">
    <name type="scientific">Enterocloster lavalensis</name>
    <dbReference type="NCBI Taxonomy" id="460384"/>
    <lineage>
        <taxon>Bacteria</taxon>
        <taxon>Bacillati</taxon>
        <taxon>Bacillota</taxon>
        <taxon>Clostridia</taxon>
        <taxon>Lachnospirales</taxon>
        <taxon>Lachnospiraceae</taxon>
        <taxon>Enterocloster</taxon>
    </lineage>
</organism>
<proteinExistence type="inferred from homology"/>
<keyword evidence="5 7" id="KW-1133">Transmembrane helix</keyword>
<dbReference type="InterPro" id="IPR035906">
    <property type="entry name" value="MetI-like_sf"/>
</dbReference>
<dbReference type="Proteomes" id="UP000198508">
    <property type="component" value="Unassembled WGS sequence"/>
</dbReference>
<dbReference type="GO" id="GO:0005886">
    <property type="term" value="C:plasma membrane"/>
    <property type="evidence" value="ECO:0007669"/>
    <property type="project" value="UniProtKB-SubCell"/>
</dbReference>
<dbReference type="CDD" id="cd06261">
    <property type="entry name" value="TM_PBP2"/>
    <property type="match status" value="1"/>
</dbReference>
<evidence type="ECO:0000259" key="8">
    <source>
        <dbReference type="PROSITE" id="PS50928"/>
    </source>
</evidence>
<gene>
    <name evidence="9" type="ORF">SAMN05216313_12094</name>
</gene>
<dbReference type="EMBL" id="FOIM01000020">
    <property type="protein sequence ID" value="SET94379.1"/>
    <property type="molecule type" value="Genomic_DNA"/>
</dbReference>
<feature type="transmembrane region" description="Helical" evidence="7">
    <location>
        <begin position="250"/>
        <end position="273"/>
    </location>
</feature>
<keyword evidence="2 7" id="KW-0813">Transport</keyword>
<keyword evidence="3" id="KW-1003">Cell membrane</keyword>
<feature type="transmembrane region" description="Helical" evidence="7">
    <location>
        <begin position="187"/>
        <end position="210"/>
    </location>
</feature>
<dbReference type="GeneID" id="93276970"/>
<evidence type="ECO:0000256" key="7">
    <source>
        <dbReference type="RuleBase" id="RU363032"/>
    </source>
</evidence>
<dbReference type="PANTHER" id="PTHR43744:SF6">
    <property type="entry name" value="ABC TRANSPORTER PERMEASE PROTEIN YESQ-RELATED"/>
    <property type="match status" value="1"/>
</dbReference>
<feature type="domain" description="ABC transmembrane type-1" evidence="8">
    <location>
        <begin position="75"/>
        <end position="268"/>
    </location>
</feature>
<keyword evidence="10" id="KW-1185">Reference proteome</keyword>
<keyword evidence="4 7" id="KW-0812">Transmembrane</keyword>
<evidence type="ECO:0000256" key="4">
    <source>
        <dbReference type="ARBA" id="ARBA00022692"/>
    </source>
</evidence>
<feature type="transmembrane region" description="Helical" evidence="7">
    <location>
        <begin position="143"/>
        <end position="166"/>
    </location>
</feature>